<reference evidence="1" key="1">
    <citation type="submission" date="2020-07" db="EMBL/GenBank/DDBJ databases">
        <title>Clarias magur genome sequencing, assembly and annotation.</title>
        <authorList>
            <person name="Kushwaha B."/>
            <person name="Kumar R."/>
            <person name="Das P."/>
            <person name="Joshi C.G."/>
            <person name="Kumar D."/>
            <person name="Nagpure N.S."/>
            <person name="Pandey M."/>
            <person name="Agarwal S."/>
            <person name="Srivastava S."/>
            <person name="Singh M."/>
            <person name="Sahoo L."/>
            <person name="Jayasankar P."/>
            <person name="Meher P.K."/>
            <person name="Koringa P.G."/>
            <person name="Iquebal M.A."/>
            <person name="Das S.P."/>
            <person name="Bit A."/>
            <person name="Patnaik S."/>
            <person name="Patel N."/>
            <person name="Shah T.M."/>
            <person name="Hinsu A."/>
            <person name="Jena J.K."/>
        </authorList>
    </citation>
    <scope>NUCLEOTIDE SEQUENCE</scope>
    <source>
        <strain evidence="1">CIFAMagur01</strain>
        <tissue evidence="1">Testis</tissue>
    </source>
</reference>
<dbReference type="EMBL" id="QNUK01000047">
    <property type="protein sequence ID" value="KAF5905228.1"/>
    <property type="molecule type" value="Genomic_DNA"/>
</dbReference>
<protein>
    <submittedName>
        <fullName evidence="1">Transmembrane protein 56</fullName>
    </submittedName>
</protein>
<evidence type="ECO:0000313" key="1">
    <source>
        <dbReference type="EMBL" id="KAF5905228.1"/>
    </source>
</evidence>
<sequence>MWHLYFPPWSLSPWEACFSVVLLPSLLPQPGFYYSLWGSEHSESSYSLMWLRLQPRLPAILGSS</sequence>
<keyword evidence="1" id="KW-0812">Transmembrane</keyword>
<evidence type="ECO:0000313" key="2">
    <source>
        <dbReference type="Proteomes" id="UP000727407"/>
    </source>
</evidence>
<name>A0A8J4UD47_CLAMG</name>
<gene>
    <name evidence="1" type="primary">tmem56</name>
    <name evidence="1" type="ORF">DAT39_005069</name>
</gene>
<keyword evidence="1" id="KW-0472">Membrane</keyword>
<feature type="non-terminal residue" evidence="1">
    <location>
        <position position="64"/>
    </location>
</feature>
<proteinExistence type="predicted"/>
<organism evidence="1 2">
    <name type="scientific">Clarias magur</name>
    <name type="common">Asian catfish</name>
    <name type="synonym">Macropteronotus magur</name>
    <dbReference type="NCBI Taxonomy" id="1594786"/>
    <lineage>
        <taxon>Eukaryota</taxon>
        <taxon>Metazoa</taxon>
        <taxon>Chordata</taxon>
        <taxon>Craniata</taxon>
        <taxon>Vertebrata</taxon>
        <taxon>Euteleostomi</taxon>
        <taxon>Actinopterygii</taxon>
        <taxon>Neopterygii</taxon>
        <taxon>Teleostei</taxon>
        <taxon>Ostariophysi</taxon>
        <taxon>Siluriformes</taxon>
        <taxon>Clariidae</taxon>
        <taxon>Clarias</taxon>
    </lineage>
</organism>
<accession>A0A8J4UD47</accession>
<dbReference type="AlphaFoldDB" id="A0A8J4UD47"/>
<comment type="caution">
    <text evidence="1">The sequence shown here is derived from an EMBL/GenBank/DDBJ whole genome shotgun (WGS) entry which is preliminary data.</text>
</comment>
<dbReference type="Proteomes" id="UP000727407">
    <property type="component" value="Unassembled WGS sequence"/>
</dbReference>
<keyword evidence="2" id="KW-1185">Reference proteome</keyword>